<accession>A0A942YIX4</accession>
<feature type="region of interest" description="Disordered" evidence="1">
    <location>
        <begin position="31"/>
        <end position="73"/>
    </location>
</feature>
<feature type="compositionally biased region" description="Basic and acidic residues" evidence="1">
    <location>
        <begin position="40"/>
        <end position="54"/>
    </location>
</feature>
<keyword evidence="2" id="KW-0732">Signal</keyword>
<protein>
    <recommendedName>
        <fullName evidence="5">Lipoprotein</fullName>
    </recommendedName>
</protein>
<evidence type="ECO:0000256" key="1">
    <source>
        <dbReference type="SAM" id="MobiDB-lite"/>
    </source>
</evidence>
<dbReference type="EMBL" id="JAGYPJ010000001">
    <property type="protein sequence ID" value="MBS4198753.1"/>
    <property type="molecule type" value="Genomic_DNA"/>
</dbReference>
<evidence type="ECO:0008006" key="5">
    <source>
        <dbReference type="Google" id="ProtNLM"/>
    </source>
</evidence>
<evidence type="ECO:0000256" key="2">
    <source>
        <dbReference type="SAM" id="SignalP"/>
    </source>
</evidence>
<dbReference type="PROSITE" id="PS51257">
    <property type="entry name" value="PROKAR_LIPOPROTEIN"/>
    <property type="match status" value="1"/>
</dbReference>
<keyword evidence="4" id="KW-1185">Reference proteome</keyword>
<sequence>MLKTIKFMAACFLAILLLAACGTSGREANLTNGSGAGENQEEKNSTAKGDKVVEEENDTNAENDEKQSVDQEDASQKIRLFEMNLSYEVNKEKKEDTAFLRSSDNQDYSLYILPEFELTGEEPNKDVLYLKENDRHFMRIEILPSETDMDDSVSTIKEQLTAVNSEVTQLQVKHSKWLENAHIYQAEKDDEVVTAYLLKKDDQILKLTIFTTKELNYLDPFLKMAETIEKK</sequence>
<feature type="chain" id="PRO_5038930253" description="Lipoprotein" evidence="2">
    <location>
        <begin position="20"/>
        <end position="231"/>
    </location>
</feature>
<reference evidence="3 4" key="1">
    <citation type="submission" date="2021-05" db="EMBL/GenBank/DDBJ databases">
        <title>Novel Bacillus species.</title>
        <authorList>
            <person name="Liu G."/>
        </authorList>
    </citation>
    <scope>NUCLEOTIDE SEQUENCE [LARGE SCALE GENOMIC DNA]</scope>
    <source>
        <strain evidence="3 4">FJAT-49732</strain>
    </source>
</reference>
<gene>
    <name evidence="3" type="ORF">KHA93_03695</name>
</gene>
<dbReference type="AlphaFoldDB" id="A0A942YIX4"/>
<dbReference type="Proteomes" id="UP000682713">
    <property type="component" value="Unassembled WGS sequence"/>
</dbReference>
<name>A0A942YIX4_9BACI</name>
<comment type="caution">
    <text evidence="3">The sequence shown here is derived from an EMBL/GenBank/DDBJ whole genome shotgun (WGS) entry which is preliminary data.</text>
</comment>
<feature type="compositionally biased region" description="Basic and acidic residues" evidence="1">
    <location>
        <begin position="63"/>
        <end position="73"/>
    </location>
</feature>
<feature type="signal peptide" evidence="2">
    <location>
        <begin position="1"/>
        <end position="19"/>
    </location>
</feature>
<proteinExistence type="predicted"/>
<evidence type="ECO:0000313" key="3">
    <source>
        <dbReference type="EMBL" id="MBS4198753.1"/>
    </source>
</evidence>
<evidence type="ECO:0000313" key="4">
    <source>
        <dbReference type="Proteomes" id="UP000682713"/>
    </source>
</evidence>
<organism evidence="3 4">
    <name type="scientific">Lederbergia citrisecunda</name>
    <dbReference type="NCBI Taxonomy" id="2833583"/>
    <lineage>
        <taxon>Bacteria</taxon>
        <taxon>Bacillati</taxon>
        <taxon>Bacillota</taxon>
        <taxon>Bacilli</taxon>
        <taxon>Bacillales</taxon>
        <taxon>Bacillaceae</taxon>
        <taxon>Lederbergia</taxon>
    </lineage>
</organism>
<dbReference type="RefSeq" id="WP_213109482.1">
    <property type="nucleotide sequence ID" value="NZ_JAGYPJ010000001.1"/>
</dbReference>